<evidence type="ECO:0000259" key="5">
    <source>
        <dbReference type="Pfam" id="PF23726"/>
    </source>
</evidence>
<dbReference type="Pfam" id="PF03178">
    <property type="entry name" value="CPSF_A"/>
    <property type="match status" value="1"/>
</dbReference>
<evidence type="ECO:0000313" key="7">
    <source>
        <dbReference type="Proteomes" id="UP000193685"/>
    </source>
</evidence>
<dbReference type="Proteomes" id="UP000193685">
    <property type="component" value="Unassembled WGS sequence"/>
</dbReference>
<dbReference type="Gene3D" id="2.130.10.10">
    <property type="entry name" value="YVTN repeat-like/Quinoprotein amine dehydrogenase"/>
    <property type="match status" value="2"/>
</dbReference>
<gene>
    <name evidence="6" type="ORF">BCR37DRAFT_381004</name>
</gene>
<dbReference type="EMBL" id="MCFI01000013">
    <property type="protein sequence ID" value="ORY80337.1"/>
    <property type="molecule type" value="Genomic_DNA"/>
</dbReference>
<feature type="domain" description="RSE1/DDB1/CPSF1 first beta-propeller" evidence="4">
    <location>
        <begin position="76"/>
        <end position="432"/>
    </location>
</feature>
<protein>
    <submittedName>
        <fullName evidence="6">CPSF A subunit region-domain-containing protein</fullName>
    </submittedName>
</protein>
<dbReference type="RefSeq" id="XP_040724225.1">
    <property type="nucleotide sequence ID" value="XM_040869593.1"/>
</dbReference>
<sequence length="1331" mass="145931">MSIYSSETDPTVVTDAVYLHFTERGSKQLVVAKRSLLQVYTFIQKQEDLCQPLPEDDMNDAVGQPADADADFGANLKITATQKQTVTKLVLIAELKLAGTITGLGVVRPKDFASTGIELLLVSFEVAKLSLLAWSSAEHTMTTISIHAFERDEFMSSLHSKSPGVLRLDPASRVATLSFYDQRFAFLPIAQVDELLAEDEETKEGVIVNSFVLSMSQLEDDIAQMIDFNYLDGYREPTMAILFMSETTAPALKDWRKDTIQLVVLTLDIQAGARTAIFEIDKLPADLHTIYPVPEPVGGCLLIGNNELIYVDPAARTVALAVNSYAKLASDYDMRDYAQLELKLEGARAVALKHDSQLDGIFLCLADARLALLTLNMDGRTVSSLHLKVVSADFGADALQAVASCAILVDGRRLFLGSELGDSSLVAWQKRARKAEVSDAVQDVAEADDDLDDLYGDDAATKQILGSETTTFDIRFSLHDSLHNSGPIISMTPRPLVNGEKQETRAPAELALIAGHGRSGNLTFLRKSIEPNVVGKFDSPAWQAMWTLRTRSPQLDSTDVQNALDTYLVASKKTETQIFTIDAAFVEKTDSEFETSDGTIAAGTVDGNTCVVQICADMMRTYDADLKLLQLIPTPETCTVVSASIVDPFVLLLLSTGKVAIYTTDAQRDLIEVHHKLGGNLASAVLFRPAKSSVLDSWLTPSKKRKRAEDSGKPSLCFSVSKDGTLAVHQVPSMSLVFQQTHVDFLPRILDGEEQSVGFKPACEPIVEILVADLGQNVLAPHLVLRNKLGDLTIYNIALNESKVVFFKVDNLALTHHGEAKGQTLMTSCTVGEYACVFVKGKHPHWIIQSDQSLPTLFPASTGPVRSFSGFNTLDAPEGYIYCDALDVIRICTLPDGFRYDQRWSSRHVKLGCNVDGLAYFPEQQYYALATSRPAPYEIRDEDNESLPPPQDNAALLPTFDRGSLEVMDNTYKLIDRYDFAANEQVLCLKYAAIKVHTDVGSSDRPCMAVATGIFRGEDLAMRGAIYLFEVIDAEVEADSDESVPRLRMVVREEIKAAATTLCELDGYLVAAQGHKVLVRSLEEDERLAPVGFIDLGLYSTTAKALRNTVLFGDIQQGLRFVGFQEEPYRLVLFGRDYEGLDVVDADFMVHGKALYFVASDPNGNLVVMQYDPDNSASIAGTHLVRKGDIHAGKQITCMSTVALLPSQDDIKADSDRQVDSTVVLCGGRDGSLSTMTPVSERVFRRLYTVQTHLSGSLLLPACLNEREYRHSHVADKQTSNALRGILDCDFIKQFAGLDAIAKAEVAKKCAVSADGVLDDLQDLQRATSWF</sequence>
<feature type="domain" description="RSE1/DDB1/CPSF1 second beta-propeller" evidence="5">
    <location>
        <begin position="532"/>
        <end position="894"/>
    </location>
</feature>
<keyword evidence="2" id="KW-0539">Nucleus</keyword>
<dbReference type="Pfam" id="PF10433">
    <property type="entry name" value="Beta-prop_RSE1_1st"/>
    <property type="match status" value="1"/>
</dbReference>
<dbReference type="InterPro" id="IPR018846">
    <property type="entry name" value="Beta-prop_RSE1/DDB1/CPSF1_1st"/>
</dbReference>
<dbReference type="InterPro" id="IPR015943">
    <property type="entry name" value="WD40/YVTN_repeat-like_dom_sf"/>
</dbReference>
<proteinExistence type="predicted"/>
<accession>A0A1Y2F9M6</accession>
<evidence type="ECO:0000259" key="4">
    <source>
        <dbReference type="Pfam" id="PF10433"/>
    </source>
</evidence>
<reference evidence="6 7" key="1">
    <citation type="submission" date="2016-07" db="EMBL/GenBank/DDBJ databases">
        <title>Pervasive Adenine N6-methylation of Active Genes in Fungi.</title>
        <authorList>
            <consortium name="DOE Joint Genome Institute"/>
            <person name="Mondo S.J."/>
            <person name="Dannebaum R.O."/>
            <person name="Kuo R.C."/>
            <person name="Labutti K."/>
            <person name="Haridas S."/>
            <person name="Kuo A."/>
            <person name="Salamov A."/>
            <person name="Ahrendt S.R."/>
            <person name="Lipzen A."/>
            <person name="Sullivan W."/>
            <person name="Andreopoulos W.B."/>
            <person name="Clum A."/>
            <person name="Lindquist E."/>
            <person name="Daum C."/>
            <person name="Ramamoorthy G.K."/>
            <person name="Gryganskyi A."/>
            <person name="Culley D."/>
            <person name="Magnuson J.K."/>
            <person name="James T.Y."/>
            <person name="O'Malley M.A."/>
            <person name="Stajich J.E."/>
            <person name="Spatafora J.W."/>
            <person name="Visel A."/>
            <person name="Grigoriev I.V."/>
        </authorList>
    </citation>
    <scope>NUCLEOTIDE SEQUENCE [LARGE SCALE GENOMIC DNA]</scope>
    <source>
        <strain evidence="6 7">12-1054</strain>
    </source>
</reference>
<dbReference type="GO" id="GO:0003676">
    <property type="term" value="F:nucleic acid binding"/>
    <property type="evidence" value="ECO:0007669"/>
    <property type="project" value="InterPro"/>
</dbReference>
<dbReference type="GO" id="GO:0005634">
    <property type="term" value="C:nucleus"/>
    <property type="evidence" value="ECO:0007669"/>
    <property type="project" value="UniProtKB-SubCell"/>
</dbReference>
<dbReference type="InterPro" id="IPR050358">
    <property type="entry name" value="RSE1/DDB1/CFT1"/>
</dbReference>
<comment type="subcellular location">
    <subcellularLocation>
        <location evidence="1">Nucleus</location>
    </subcellularLocation>
</comment>
<evidence type="ECO:0000313" key="6">
    <source>
        <dbReference type="EMBL" id="ORY80337.1"/>
    </source>
</evidence>
<evidence type="ECO:0000259" key="3">
    <source>
        <dbReference type="Pfam" id="PF03178"/>
    </source>
</evidence>
<evidence type="ECO:0000256" key="2">
    <source>
        <dbReference type="ARBA" id="ARBA00023242"/>
    </source>
</evidence>
<name>A0A1Y2F9M6_PROLT</name>
<comment type="caution">
    <text evidence="6">The sequence shown here is derived from an EMBL/GenBank/DDBJ whole genome shotgun (WGS) entry which is preliminary data.</text>
</comment>
<dbReference type="OrthoDB" id="6109at2759"/>
<feature type="domain" description="RSE1/DDB1/CPSF1 C-terminal" evidence="3">
    <location>
        <begin position="964"/>
        <end position="1296"/>
    </location>
</feature>
<dbReference type="Pfam" id="PF23726">
    <property type="entry name" value="Beta-prop_RSE1_2nd"/>
    <property type="match status" value="1"/>
</dbReference>
<organism evidence="6 7">
    <name type="scientific">Protomyces lactucae-debilis</name>
    <dbReference type="NCBI Taxonomy" id="2754530"/>
    <lineage>
        <taxon>Eukaryota</taxon>
        <taxon>Fungi</taxon>
        <taxon>Dikarya</taxon>
        <taxon>Ascomycota</taxon>
        <taxon>Taphrinomycotina</taxon>
        <taxon>Taphrinomycetes</taxon>
        <taxon>Taphrinales</taxon>
        <taxon>Protomycetaceae</taxon>
        <taxon>Protomyces</taxon>
    </lineage>
</organism>
<dbReference type="OMA" id="PMTKFKL"/>
<dbReference type="InterPro" id="IPR058543">
    <property type="entry name" value="Beta-prop_RSE1/DDB1/CPSF1_2nd"/>
</dbReference>
<dbReference type="PANTHER" id="PTHR10644">
    <property type="entry name" value="DNA REPAIR/RNA PROCESSING CPSF FAMILY"/>
    <property type="match status" value="1"/>
</dbReference>
<evidence type="ECO:0000256" key="1">
    <source>
        <dbReference type="ARBA" id="ARBA00004123"/>
    </source>
</evidence>
<dbReference type="STRING" id="56484.A0A1Y2F9M6"/>
<dbReference type="GeneID" id="63786192"/>
<dbReference type="InterPro" id="IPR004871">
    <property type="entry name" value="RSE1/DDB1/CPSF1_C"/>
</dbReference>
<keyword evidence="7" id="KW-1185">Reference proteome</keyword>